<dbReference type="FunFam" id="1.25.40.10:FF:000333">
    <property type="entry name" value="Pentatricopeptide repeat-containing protein"/>
    <property type="match status" value="1"/>
</dbReference>
<feature type="repeat" description="PPR" evidence="3">
    <location>
        <begin position="229"/>
        <end position="259"/>
    </location>
</feature>
<dbReference type="InterPro" id="IPR011990">
    <property type="entry name" value="TPR-like_helical_dom_sf"/>
</dbReference>
<dbReference type="InterPro" id="IPR032867">
    <property type="entry name" value="DYW_dom"/>
</dbReference>
<dbReference type="Pfam" id="PF20431">
    <property type="entry name" value="E_motif"/>
    <property type="match status" value="1"/>
</dbReference>
<dbReference type="SUPFAM" id="SSF48452">
    <property type="entry name" value="TPR-like"/>
    <property type="match status" value="1"/>
</dbReference>
<feature type="repeat" description="PPR" evidence="3">
    <location>
        <begin position="498"/>
        <end position="532"/>
    </location>
</feature>
<dbReference type="FunFam" id="1.25.40.10:FF:000690">
    <property type="entry name" value="Pentatricopeptide repeat-containing protein"/>
    <property type="match status" value="1"/>
</dbReference>
<evidence type="ECO:0000313" key="7">
    <source>
        <dbReference type="Proteomes" id="UP000631114"/>
    </source>
</evidence>
<gene>
    <name evidence="6" type="ORF">IFM89_010641</name>
</gene>
<feature type="repeat" description="PPR" evidence="3">
    <location>
        <begin position="361"/>
        <end position="395"/>
    </location>
</feature>
<dbReference type="GO" id="GO:0003729">
    <property type="term" value="F:mRNA binding"/>
    <property type="evidence" value="ECO:0007669"/>
    <property type="project" value="UniProtKB-ARBA"/>
</dbReference>
<feature type="repeat" description="PPR" evidence="3">
    <location>
        <begin position="330"/>
        <end position="360"/>
    </location>
</feature>
<dbReference type="Proteomes" id="UP000631114">
    <property type="component" value="Unassembled WGS sequence"/>
</dbReference>
<feature type="repeat" description="PPR" evidence="3">
    <location>
        <begin position="198"/>
        <end position="228"/>
    </location>
</feature>
<evidence type="ECO:0000259" key="5">
    <source>
        <dbReference type="Pfam" id="PF14432"/>
    </source>
</evidence>
<dbReference type="Pfam" id="PF13041">
    <property type="entry name" value="PPR_2"/>
    <property type="match status" value="2"/>
</dbReference>
<sequence>MSSITPTNTPSYHLKASDLSPQTTTPTARLSQQTISNLLDSKGTKSLQHLKQIHTLIIRYGLFQDNYIAGSLVKCYSIHFNSLDTALKAFNHVPRRHVFLWNSMIKGCIENNDVNQAILFFREMIVANSIPNKFTFPSLFKACTDSGALVEGLQIHNHVIKHGLQGDGHIRSAGIQMYATCGYTREARQILDLSEESDAVCWNAMIDGYFKCGDVDAARGLFESMEHKTVGSWNTMISGYAKCGRIEDAKELFMEMPARDDVSWSAMIDGYMKGGYCKEALAIFQEMQNQGVRPKKFVLSSALAACANVGSFDQGRWIHAYLRRNSIRVDAILGTSLVDMYAKCGRLELAWEVFENMKQKEVFTWNAMIGGLAMHGRAQDAIDLFLNMQRQRFRADKITFIGVLNACAHAGLVEEGLQYFHAMKPVYGVEPAVEHYGCVVDILGRAGHLTEAEEFIRFMPMKSNAAVWGALLGACRIHGNVELGEKVGKLLLELDPQNSGRYALLSNIYAKAGRWDELAQVRKLMKEMGIKTTPGSSSINLDGVLHRFVMGDGSHSQMKEVYLMLEEILERLRSEGYVPNTTLVLFDIVEEEKETALCYHSEKLAIAFGILNTTPGATIRIVNNLRVCEDCHTVTKLISHAYKREIIVQDRLRYHHFKNGKCSCSDFW</sequence>
<evidence type="ECO:0000256" key="2">
    <source>
        <dbReference type="ARBA" id="ARBA00022737"/>
    </source>
</evidence>
<evidence type="ECO:0000256" key="3">
    <source>
        <dbReference type="PROSITE-ProRule" id="PRU00708"/>
    </source>
</evidence>
<evidence type="ECO:0000256" key="1">
    <source>
        <dbReference type="ARBA" id="ARBA00006643"/>
    </source>
</evidence>
<dbReference type="InterPro" id="IPR002885">
    <property type="entry name" value="PPR_rpt"/>
</dbReference>
<comment type="caution">
    <text evidence="6">The sequence shown here is derived from an EMBL/GenBank/DDBJ whole genome shotgun (WGS) entry which is preliminary data.</text>
</comment>
<keyword evidence="2" id="KW-0677">Repeat</keyword>
<dbReference type="Pfam" id="PF01535">
    <property type="entry name" value="PPR"/>
    <property type="match status" value="4"/>
</dbReference>
<proteinExistence type="inferred from homology"/>
<feature type="repeat" description="PPR" evidence="3">
    <location>
        <begin position="260"/>
        <end position="294"/>
    </location>
</feature>
<dbReference type="GO" id="GO:0009451">
    <property type="term" value="P:RNA modification"/>
    <property type="evidence" value="ECO:0007669"/>
    <property type="project" value="InterPro"/>
</dbReference>
<name>A0A835ILI0_9MAGN</name>
<comment type="similarity">
    <text evidence="1">Belongs to the PPR family. PCMP-H subfamily.</text>
</comment>
<dbReference type="InterPro" id="IPR046848">
    <property type="entry name" value="E_motif"/>
</dbReference>
<feature type="repeat" description="PPR" evidence="3">
    <location>
        <begin position="97"/>
        <end position="131"/>
    </location>
</feature>
<evidence type="ECO:0000256" key="4">
    <source>
        <dbReference type="SAM" id="MobiDB-lite"/>
    </source>
</evidence>
<protein>
    <recommendedName>
        <fullName evidence="5">DYW domain-containing protein</fullName>
    </recommendedName>
</protein>
<feature type="region of interest" description="Disordered" evidence="4">
    <location>
        <begin position="1"/>
        <end position="26"/>
    </location>
</feature>
<dbReference type="Gene3D" id="1.25.40.10">
    <property type="entry name" value="Tetratricopeptide repeat domain"/>
    <property type="match status" value="5"/>
</dbReference>
<dbReference type="Pfam" id="PF14432">
    <property type="entry name" value="DYW_deaminase"/>
    <property type="match status" value="1"/>
</dbReference>
<feature type="domain" description="DYW" evidence="5">
    <location>
        <begin position="576"/>
        <end position="668"/>
    </location>
</feature>
<keyword evidence="7" id="KW-1185">Reference proteome</keyword>
<reference evidence="6 7" key="1">
    <citation type="submission" date="2020-10" db="EMBL/GenBank/DDBJ databases">
        <title>The Coptis chinensis genome and diversification of protoberbering-type alkaloids.</title>
        <authorList>
            <person name="Wang B."/>
            <person name="Shu S."/>
            <person name="Song C."/>
            <person name="Liu Y."/>
        </authorList>
    </citation>
    <scope>NUCLEOTIDE SEQUENCE [LARGE SCALE GENOMIC DNA]</scope>
    <source>
        <strain evidence="6">HL-2020</strain>
        <tissue evidence="6">Leaf</tissue>
    </source>
</reference>
<dbReference type="PANTHER" id="PTHR47926">
    <property type="entry name" value="PENTATRICOPEPTIDE REPEAT-CONTAINING PROTEIN"/>
    <property type="match status" value="1"/>
</dbReference>
<dbReference type="OrthoDB" id="330671at2759"/>
<dbReference type="EMBL" id="JADFTS010000002">
    <property type="protein sequence ID" value="KAF9620025.1"/>
    <property type="molecule type" value="Genomic_DNA"/>
</dbReference>
<organism evidence="6 7">
    <name type="scientific">Coptis chinensis</name>
    <dbReference type="NCBI Taxonomy" id="261450"/>
    <lineage>
        <taxon>Eukaryota</taxon>
        <taxon>Viridiplantae</taxon>
        <taxon>Streptophyta</taxon>
        <taxon>Embryophyta</taxon>
        <taxon>Tracheophyta</taxon>
        <taxon>Spermatophyta</taxon>
        <taxon>Magnoliopsida</taxon>
        <taxon>Ranunculales</taxon>
        <taxon>Ranunculaceae</taxon>
        <taxon>Coptidoideae</taxon>
        <taxon>Coptis</taxon>
    </lineage>
</organism>
<dbReference type="AlphaFoldDB" id="A0A835ILI0"/>
<dbReference type="PROSITE" id="PS51375">
    <property type="entry name" value="PPR"/>
    <property type="match status" value="7"/>
</dbReference>
<dbReference type="InterPro" id="IPR046960">
    <property type="entry name" value="PPR_At4g14850-like_plant"/>
</dbReference>
<feature type="compositionally biased region" description="Polar residues" evidence="4">
    <location>
        <begin position="1"/>
        <end position="11"/>
    </location>
</feature>
<dbReference type="NCBIfam" id="TIGR00756">
    <property type="entry name" value="PPR"/>
    <property type="match status" value="6"/>
</dbReference>
<dbReference type="PANTHER" id="PTHR47926:SF436">
    <property type="entry name" value="PENTATRICOPEPTIDE REPEAT-CONTAINING PROTEIN ELI1, CHLOROPLASTIC-LIKE ISOFORM X2"/>
    <property type="match status" value="1"/>
</dbReference>
<dbReference type="GO" id="GO:0008270">
    <property type="term" value="F:zinc ion binding"/>
    <property type="evidence" value="ECO:0007669"/>
    <property type="project" value="InterPro"/>
</dbReference>
<accession>A0A835ILI0</accession>
<evidence type="ECO:0000313" key="6">
    <source>
        <dbReference type="EMBL" id="KAF9620025.1"/>
    </source>
</evidence>